<reference evidence="2 3" key="1">
    <citation type="submission" date="2018-10" db="EMBL/GenBank/DDBJ databases">
        <title>Marmoricola sp. 4Q3S-7 whole genome shotgun sequence.</title>
        <authorList>
            <person name="Li F."/>
        </authorList>
    </citation>
    <scope>NUCLEOTIDE SEQUENCE [LARGE SCALE GENOMIC DNA]</scope>
    <source>
        <strain evidence="2 3">4Q3S-7</strain>
    </source>
</reference>
<comment type="caution">
    <text evidence="2">The sequence shown here is derived from an EMBL/GenBank/DDBJ whole genome shotgun (WGS) entry which is preliminary data.</text>
</comment>
<dbReference type="RefSeq" id="WP_121805321.1">
    <property type="nucleotide sequence ID" value="NZ_RDBE01000006.1"/>
</dbReference>
<accession>A0A3L8P2D0</accession>
<evidence type="ECO:0008006" key="4">
    <source>
        <dbReference type="Google" id="ProtNLM"/>
    </source>
</evidence>
<dbReference type="OrthoDB" id="3783044at2"/>
<evidence type="ECO:0000313" key="2">
    <source>
        <dbReference type="EMBL" id="RLV49556.1"/>
    </source>
</evidence>
<evidence type="ECO:0000256" key="1">
    <source>
        <dbReference type="SAM" id="SignalP"/>
    </source>
</evidence>
<organism evidence="2 3">
    <name type="scientific">Nocardioides mangrovicus</name>
    <dbReference type="NCBI Taxonomy" id="2478913"/>
    <lineage>
        <taxon>Bacteria</taxon>
        <taxon>Bacillati</taxon>
        <taxon>Actinomycetota</taxon>
        <taxon>Actinomycetes</taxon>
        <taxon>Propionibacteriales</taxon>
        <taxon>Nocardioidaceae</taxon>
        <taxon>Nocardioides</taxon>
    </lineage>
</organism>
<dbReference type="Proteomes" id="UP000281708">
    <property type="component" value="Unassembled WGS sequence"/>
</dbReference>
<evidence type="ECO:0000313" key="3">
    <source>
        <dbReference type="Proteomes" id="UP000281708"/>
    </source>
</evidence>
<protein>
    <recommendedName>
        <fullName evidence="4">DUF4352 domain-containing protein</fullName>
    </recommendedName>
</protein>
<name>A0A3L8P2D0_9ACTN</name>
<dbReference type="AlphaFoldDB" id="A0A3L8P2D0"/>
<feature type="chain" id="PRO_5038896406" description="DUF4352 domain-containing protein" evidence="1">
    <location>
        <begin position="21"/>
        <end position="206"/>
    </location>
</feature>
<dbReference type="EMBL" id="RDBE01000006">
    <property type="protein sequence ID" value="RLV49556.1"/>
    <property type="molecule type" value="Genomic_DNA"/>
</dbReference>
<sequence length="206" mass="20877">MVRYPVLVVLAALVTGCSSTGGGADAPAPNASNSGIVPPSLTASAAAQGQGQGQKLSFGQSAEVSFRPNAKRATTLRLAVTVARTGRVSDLAAYALDDQAKASTPYYVRVDVANDGSGDVGGSPVPLWATTTAGAVVGASSFAQPFAKCRSTPLPQPFARGASLHTCLLFLVPQGATLVALTNRTAAGDVAVTWTGQVEPPRPQKK</sequence>
<feature type="signal peptide" evidence="1">
    <location>
        <begin position="1"/>
        <end position="20"/>
    </location>
</feature>
<gene>
    <name evidence="2" type="ORF">D9V37_06420</name>
</gene>
<keyword evidence="3" id="KW-1185">Reference proteome</keyword>
<keyword evidence="1" id="KW-0732">Signal</keyword>
<proteinExistence type="predicted"/>
<dbReference type="PROSITE" id="PS51257">
    <property type="entry name" value="PROKAR_LIPOPROTEIN"/>
    <property type="match status" value="1"/>
</dbReference>